<dbReference type="PANTHER" id="PTHR39339:SF1">
    <property type="entry name" value="CHAD DOMAIN-CONTAINING PROTEIN"/>
    <property type="match status" value="1"/>
</dbReference>
<dbReference type="Gene3D" id="2.40.320.10">
    <property type="entry name" value="Hypothetical Protein Pfu-838710-001"/>
    <property type="match status" value="1"/>
</dbReference>
<comment type="caution">
    <text evidence="3">The sequence shown here is derived from an EMBL/GenBank/DDBJ whole genome shotgun (WGS) entry which is preliminary data.</text>
</comment>
<dbReference type="RefSeq" id="WP_154769929.1">
    <property type="nucleotide sequence ID" value="NZ_WLYK01000008.1"/>
</dbReference>
<sequence>MARTVGATRHLEIETKLEIDTGRSLDDLITGKVRDAGMVAVADPVRHELDAVYFDTDGHHLLAAKLTLRRRTGGTDAGWHLKLPSVEGARTEIGLPLQDGDERRVPSALADLVSGAARGLPLRPVARIRNDRTVRHLLDADGTALVEIADDTVTATAIDAAGHEGEPAGWRELEAEVLGGDRGHLAAAVTMLTKKGARPASSASKLARALADTGVVVPAAPPRKKDRSAGTAVLTAVRRQLAVLIAADRALREKVPGALHDGRAATRRLRSLLGVFGRVFEECGAGSDVARLRDELAEHSAILGAARDVEVVRGRLETQLIDEPAEYAGAARVRLEEEYARRMPAALAQVSVRLHSAAYFAMLRSLDALVDGPVLSARAAKSAESELPAMIAVAWERLGTLADRAQADPENPEAVHVVRRRARALRYATECVAGALGEPAELFAAALEEIQEVLGEYQDAVTAAELLADLSLAHDTDGTAGFVFGRLHAFEQAVAHGTLEDFADAWDRVEDAALPVLPQRS</sequence>
<dbReference type="CDD" id="cd07374">
    <property type="entry name" value="CYTH-like_Pase"/>
    <property type="match status" value="1"/>
</dbReference>
<feature type="domain" description="CHAD" evidence="2">
    <location>
        <begin position="226"/>
        <end position="511"/>
    </location>
</feature>
<dbReference type="Gene3D" id="1.40.20.10">
    <property type="entry name" value="CHAD domain"/>
    <property type="match status" value="1"/>
</dbReference>
<dbReference type="EMBL" id="WLYK01000008">
    <property type="protein sequence ID" value="MTD15929.1"/>
    <property type="molecule type" value="Genomic_DNA"/>
</dbReference>
<dbReference type="PROSITE" id="PS51708">
    <property type="entry name" value="CHAD"/>
    <property type="match status" value="1"/>
</dbReference>
<dbReference type="Proteomes" id="UP000460221">
    <property type="component" value="Unassembled WGS sequence"/>
</dbReference>
<dbReference type="InterPro" id="IPR033469">
    <property type="entry name" value="CYTH-like_dom_sf"/>
</dbReference>
<reference evidence="3 4" key="1">
    <citation type="submission" date="2019-11" db="EMBL/GenBank/DDBJ databases">
        <authorList>
            <person name="Jiang L.-Q."/>
        </authorList>
    </citation>
    <scope>NUCLEOTIDE SEQUENCE [LARGE SCALE GENOMIC DNA]</scope>
    <source>
        <strain evidence="3 4">YIM 132087</strain>
    </source>
</reference>
<dbReference type="Pfam" id="PF01928">
    <property type="entry name" value="CYTH"/>
    <property type="match status" value="1"/>
</dbReference>
<proteinExistence type="predicted"/>
<protein>
    <submittedName>
        <fullName evidence="3">CHAD domain-containing protein</fullName>
    </submittedName>
</protein>
<gene>
    <name evidence="3" type="ORF">GIS00_18500</name>
</gene>
<organism evidence="3 4">
    <name type="scientific">Nakamurella alba</name>
    <dbReference type="NCBI Taxonomy" id="2665158"/>
    <lineage>
        <taxon>Bacteria</taxon>
        <taxon>Bacillati</taxon>
        <taxon>Actinomycetota</taxon>
        <taxon>Actinomycetes</taxon>
        <taxon>Nakamurellales</taxon>
        <taxon>Nakamurellaceae</taxon>
        <taxon>Nakamurella</taxon>
    </lineage>
</organism>
<evidence type="ECO:0000313" key="3">
    <source>
        <dbReference type="EMBL" id="MTD15929.1"/>
    </source>
</evidence>
<dbReference type="SMART" id="SM01118">
    <property type="entry name" value="CYTH"/>
    <property type="match status" value="1"/>
</dbReference>
<dbReference type="InterPro" id="IPR038186">
    <property type="entry name" value="CHAD_dom_sf"/>
</dbReference>
<accession>A0A7K1FRD8</accession>
<dbReference type="SMART" id="SM00880">
    <property type="entry name" value="CHAD"/>
    <property type="match status" value="1"/>
</dbReference>
<dbReference type="AlphaFoldDB" id="A0A7K1FRD8"/>
<feature type="domain" description="CYTH" evidence="1">
    <location>
        <begin position="10"/>
        <end position="213"/>
    </location>
</feature>
<name>A0A7K1FRD8_9ACTN</name>
<evidence type="ECO:0000313" key="4">
    <source>
        <dbReference type="Proteomes" id="UP000460221"/>
    </source>
</evidence>
<evidence type="ECO:0000259" key="2">
    <source>
        <dbReference type="PROSITE" id="PS51708"/>
    </source>
</evidence>
<evidence type="ECO:0000259" key="1">
    <source>
        <dbReference type="PROSITE" id="PS51707"/>
    </source>
</evidence>
<dbReference type="InterPro" id="IPR023577">
    <property type="entry name" value="CYTH_domain"/>
</dbReference>
<dbReference type="InterPro" id="IPR007899">
    <property type="entry name" value="CHAD_dom"/>
</dbReference>
<dbReference type="SUPFAM" id="SSF55154">
    <property type="entry name" value="CYTH-like phosphatases"/>
    <property type="match status" value="1"/>
</dbReference>
<dbReference type="PROSITE" id="PS51707">
    <property type="entry name" value="CYTH"/>
    <property type="match status" value="1"/>
</dbReference>
<dbReference type="PANTHER" id="PTHR39339">
    <property type="entry name" value="SLR1444 PROTEIN"/>
    <property type="match status" value="1"/>
</dbReference>
<dbReference type="Pfam" id="PF05235">
    <property type="entry name" value="CHAD"/>
    <property type="match status" value="1"/>
</dbReference>
<keyword evidence="4" id="KW-1185">Reference proteome</keyword>